<evidence type="ECO:0000256" key="1">
    <source>
        <dbReference type="ARBA" id="ARBA00007249"/>
    </source>
</evidence>
<dbReference type="PANTHER" id="PTHR42854">
    <property type="entry name" value="EUKARYOTIC TRANSLATION INITIATION FACTOR 2 SUBUNIT 3 FAMILY MEMBER"/>
    <property type="match status" value="1"/>
</dbReference>
<dbReference type="SUPFAM" id="SSF52540">
    <property type="entry name" value="P-loop containing nucleoside triphosphate hydrolases"/>
    <property type="match status" value="1"/>
</dbReference>
<dbReference type="PANTHER" id="PTHR42854:SF3">
    <property type="entry name" value="EUKARYOTIC TRANSLATION INITIATION FACTOR 2 SUBUNIT 3-RELATED"/>
    <property type="match status" value="1"/>
</dbReference>
<dbReference type="Gene3D" id="2.40.30.10">
    <property type="entry name" value="Translation factors"/>
    <property type="match status" value="2"/>
</dbReference>
<dbReference type="GO" id="GO:0005525">
    <property type="term" value="F:GTP binding"/>
    <property type="evidence" value="ECO:0007669"/>
    <property type="project" value="UniProtKB-KW"/>
</dbReference>
<sequence>MEESHSTQPDRIISRQATINIGIIGHVAHGKSTLVRAISGINAMRNNSEQALNKTIKLGYANAKTYTCDCEDCPRPTCYTSAGSEGTGSFECNRDEFKDMYRLIHHVSFVYCLGHEIYMSTMLNGAAVMDAAILLIGANEPCPRPQTSEHLAAIEILKLGGVVVVQNKVDTISLEAAFTHNAPICRFTHDTVAGKSISIPTSTTFRWNLDAALERIAHIRPPDHNLTAPPTMDVVRSFDIGRPGCQIEKLRGGITGRSFRTNGKLSWTPLSSRIESLQIESSNLDYAVPGGLIAVGSRLDSFLYLRGQLPPVYDELRIKYRFLRRILDPRLRNEKGKFKAVLIDKIVRVHVGNSRVCAKVTLSRVVNQHWKLVAKGTLVMGSETEQVDIC</sequence>
<accession>A0A9P9DXE6</accession>
<organism evidence="8 9">
    <name type="scientific">Dendryphion nanum</name>
    <dbReference type="NCBI Taxonomy" id="256645"/>
    <lineage>
        <taxon>Eukaryota</taxon>
        <taxon>Fungi</taxon>
        <taxon>Dikarya</taxon>
        <taxon>Ascomycota</taxon>
        <taxon>Pezizomycotina</taxon>
        <taxon>Dothideomycetes</taxon>
        <taxon>Pleosporomycetidae</taxon>
        <taxon>Pleosporales</taxon>
        <taxon>Torulaceae</taxon>
        <taxon>Dendryphion</taxon>
    </lineage>
</organism>
<dbReference type="InterPro" id="IPR027417">
    <property type="entry name" value="P-loop_NTPase"/>
</dbReference>
<dbReference type="InterPro" id="IPR050543">
    <property type="entry name" value="eIF2G"/>
</dbReference>
<dbReference type="SUPFAM" id="SSF50447">
    <property type="entry name" value="Translation proteins"/>
    <property type="match status" value="1"/>
</dbReference>
<gene>
    <name evidence="8" type="ORF">B0J11DRAFT_558473</name>
</gene>
<dbReference type="OrthoDB" id="1045173at2759"/>
<keyword evidence="2" id="KW-0396">Initiation factor</keyword>
<dbReference type="Gene3D" id="3.40.50.300">
    <property type="entry name" value="P-loop containing nucleotide triphosphate hydrolases"/>
    <property type="match status" value="1"/>
</dbReference>
<dbReference type="InterPro" id="IPR009001">
    <property type="entry name" value="Transl_elong_EF1A/Init_IF2_C"/>
</dbReference>
<dbReference type="GO" id="GO:0003924">
    <property type="term" value="F:GTPase activity"/>
    <property type="evidence" value="ECO:0007669"/>
    <property type="project" value="InterPro"/>
</dbReference>
<dbReference type="GO" id="GO:0005850">
    <property type="term" value="C:eukaryotic translation initiation factor 2 complex"/>
    <property type="evidence" value="ECO:0007669"/>
    <property type="project" value="TreeGrafter"/>
</dbReference>
<evidence type="ECO:0000313" key="9">
    <source>
        <dbReference type="Proteomes" id="UP000700596"/>
    </source>
</evidence>
<comment type="caution">
    <text evidence="8">The sequence shown here is derived from an EMBL/GenBank/DDBJ whole genome shotgun (WGS) entry which is preliminary data.</text>
</comment>
<proteinExistence type="inferred from homology"/>
<keyword evidence="3" id="KW-0547">Nucleotide-binding</keyword>
<evidence type="ECO:0000256" key="3">
    <source>
        <dbReference type="ARBA" id="ARBA00022741"/>
    </source>
</evidence>
<dbReference type="AlphaFoldDB" id="A0A9P9DXE6"/>
<dbReference type="Pfam" id="PF00009">
    <property type="entry name" value="GTP_EFTU"/>
    <property type="match status" value="1"/>
</dbReference>
<name>A0A9P9DXE6_9PLEO</name>
<dbReference type="EMBL" id="JAGMWT010000006">
    <property type="protein sequence ID" value="KAH7127028.1"/>
    <property type="molecule type" value="Genomic_DNA"/>
</dbReference>
<dbReference type="InterPro" id="IPR009000">
    <property type="entry name" value="Transl_B-barrel_sf"/>
</dbReference>
<keyword evidence="4 8" id="KW-0378">Hydrolase</keyword>
<feature type="domain" description="Tr-type G" evidence="7">
    <location>
        <begin position="18"/>
        <end position="175"/>
    </location>
</feature>
<dbReference type="GO" id="GO:0003743">
    <property type="term" value="F:translation initiation factor activity"/>
    <property type="evidence" value="ECO:0007669"/>
    <property type="project" value="UniProtKB-KW"/>
</dbReference>
<dbReference type="GO" id="GO:0000049">
    <property type="term" value="F:tRNA binding"/>
    <property type="evidence" value="ECO:0007669"/>
    <property type="project" value="TreeGrafter"/>
</dbReference>
<dbReference type="Proteomes" id="UP000700596">
    <property type="component" value="Unassembled WGS sequence"/>
</dbReference>
<keyword evidence="5" id="KW-0648">Protein biosynthesis</keyword>
<dbReference type="PRINTS" id="PR00315">
    <property type="entry name" value="ELONGATNFCT"/>
</dbReference>
<evidence type="ECO:0000256" key="5">
    <source>
        <dbReference type="ARBA" id="ARBA00022917"/>
    </source>
</evidence>
<dbReference type="InterPro" id="IPR000795">
    <property type="entry name" value="T_Tr_GTP-bd_dom"/>
</dbReference>
<evidence type="ECO:0000259" key="7">
    <source>
        <dbReference type="Pfam" id="PF00009"/>
    </source>
</evidence>
<dbReference type="GO" id="GO:0001731">
    <property type="term" value="P:formation of translation preinitiation complex"/>
    <property type="evidence" value="ECO:0007669"/>
    <property type="project" value="TreeGrafter"/>
</dbReference>
<dbReference type="GO" id="GO:0005829">
    <property type="term" value="C:cytosol"/>
    <property type="evidence" value="ECO:0007669"/>
    <property type="project" value="TreeGrafter"/>
</dbReference>
<evidence type="ECO:0000256" key="2">
    <source>
        <dbReference type="ARBA" id="ARBA00022540"/>
    </source>
</evidence>
<evidence type="ECO:0000313" key="8">
    <source>
        <dbReference type="EMBL" id="KAH7127028.1"/>
    </source>
</evidence>
<keyword evidence="9" id="KW-1185">Reference proteome</keyword>
<dbReference type="SUPFAM" id="SSF50465">
    <property type="entry name" value="EF-Tu/eEF-1alpha/eIF2-gamma C-terminal domain"/>
    <property type="match status" value="1"/>
</dbReference>
<reference evidence="8" key="1">
    <citation type="journal article" date="2021" name="Nat. Commun.">
        <title>Genetic determinants of endophytism in the Arabidopsis root mycobiome.</title>
        <authorList>
            <person name="Mesny F."/>
            <person name="Miyauchi S."/>
            <person name="Thiergart T."/>
            <person name="Pickel B."/>
            <person name="Atanasova L."/>
            <person name="Karlsson M."/>
            <person name="Huettel B."/>
            <person name="Barry K.W."/>
            <person name="Haridas S."/>
            <person name="Chen C."/>
            <person name="Bauer D."/>
            <person name="Andreopoulos W."/>
            <person name="Pangilinan J."/>
            <person name="LaButti K."/>
            <person name="Riley R."/>
            <person name="Lipzen A."/>
            <person name="Clum A."/>
            <person name="Drula E."/>
            <person name="Henrissat B."/>
            <person name="Kohler A."/>
            <person name="Grigoriev I.V."/>
            <person name="Martin F.M."/>
            <person name="Hacquard S."/>
        </authorList>
    </citation>
    <scope>NUCLEOTIDE SEQUENCE</scope>
    <source>
        <strain evidence="8">MPI-CAGE-CH-0243</strain>
    </source>
</reference>
<keyword evidence="6" id="KW-0342">GTP-binding</keyword>
<evidence type="ECO:0000256" key="4">
    <source>
        <dbReference type="ARBA" id="ARBA00022801"/>
    </source>
</evidence>
<dbReference type="FunFam" id="3.40.50.300:FF:000065">
    <property type="entry name" value="Eukaryotic translation initiation factor 2 subunit gamma"/>
    <property type="match status" value="1"/>
</dbReference>
<evidence type="ECO:0000256" key="6">
    <source>
        <dbReference type="ARBA" id="ARBA00023134"/>
    </source>
</evidence>
<protein>
    <submittedName>
        <fullName evidence="8">P-loop containing nucleoside triphosphate hydrolase protein</fullName>
    </submittedName>
</protein>
<comment type="similarity">
    <text evidence="1">Belongs to the TRAFAC class translation factor GTPase superfamily. Classic translation factor GTPase family. EF-Tu/EF-1A subfamily.</text>
</comment>